<gene>
    <name evidence="1" type="ORF">C8P66_1487</name>
</gene>
<dbReference type="PIRSF" id="PIRSF031796">
    <property type="entry name" value="UPC031796"/>
    <property type="match status" value="1"/>
</dbReference>
<accession>A0A2W7HU46</accession>
<dbReference type="Pfam" id="PF06319">
    <property type="entry name" value="MmcB-like"/>
    <property type="match status" value="1"/>
</dbReference>
<evidence type="ECO:0008006" key="3">
    <source>
        <dbReference type="Google" id="ProtNLM"/>
    </source>
</evidence>
<protein>
    <recommendedName>
        <fullName evidence="3">DNA repair protein MmcB-related protein</fullName>
    </recommendedName>
</protein>
<dbReference type="OrthoDB" id="5194526at2"/>
<organism evidence="1 2">
    <name type="scientific">Humitalea rosea</name>
    <dbReference type="NCBI Taxonomy" id="990373"/>
    <lineage>
        <taxon>Bacteria</taxon>
        <taxon>Pseudomonadati</taxon>
        <taxon>Pseudomonadota</taxon>
        <taxon>Alphaproteobacteria</taxon>
        <taxon>Acetobacterales</taxon>
        <taxon>Roseomonadaceae</taxon>
        <taxon>Humitalea</taxon>
    </lineage>
</organism>
<keyword evidence="2" id="KW-1185">Reference proteome</keyword>
<evidence type="ECO:0000313" key="2">
    <source>
        <dbReference type="Proteomes" id="UP000249688"/>
    </source>
</evidence>
<sequence length="153" mass="16957">MDPTIPERTARITRSVLRLCLAAGWAPIAEVPLPTGRRLDVLALRLDGGFTAIEVKSCARDYLSDSKWEEYRHWCDRLYFAVDPDFPHGLLPPGTGMILADPWEAAVQREAPLHALAPARRRAVLHRFARLAATRLVVARDPGARVAAELAAE</sequence>
<dbReference type="Proteomes" id="UP000249688">
    <property type="component" value="Unassembled WGS sequence"/>
</dbReference>
<proteinExistence type="predicted"/>
<dbReference type="AlphaFoldDB" id="A0A2W7HU46"/>
<dbReference type="InterPro" id="IPR009394">
    <property type="entry name" value="MmcB-like"/>
</dbReference>
<comment type="caution">
    <text evidence="1">The sequence shown here is derived from an EMBL/GenBank/DDBJ whole genome shotgun (WGS) entry which is preliminary data.</text>
</comment>
<reference evidence="1 2" key="1">
    <citation type="submission" date="2018-06" db="EMBL/GenBank/DDBJ databases">
        <title>Genomic Encyclopedia of Archaeal and Bacterial Type Strains, Phase II (KMG-II): from individual species to whole genera.</title>
        <authorList>
            <person name="Goeker M."/>
        </authorList>
    </citation>
    <scope>NUCLEOTIDE SEQUENCE [LARGE SCALE GENOMIC DNA]</scope>
    <source>
        <strain evidence="1 2">DSM 24525</strain>
    </source>
</reference>
<dbReference type="EMBL" id="QKYU01000048">
    <property type="protein sequence ID" value="PZW36997.1"/>
    <property type="molecule type" value="Genomic_DNA"/>
</dbReference>
<name>A0A2W7HU46_9PROT</name>
<dbReference type="RefSeq" id="WP_111400599.1">
    <property type="nucleotide sequence ID" value="NZ_QKYU01000048.1"/>
</dbReference>
<evidence type="ECO:0000313" key="1">
    <source>
        <dbReference type="EMBL" id="PZW36997.1"/>
    </source>
</evidence>